<dbReference type="AlphaFoldDB" id="A0A8H3HXC3"/>
<comment type="caution">
    <text evidence="2">The sequence shown here is derived from an EMBL/GenBank/DDBJ whole genome shotgun (WGS) entry which is preliminary data.</text>
</comment>
<gene>
    <name evidence="2" type="ORF">HETSPECPRED_006144</name>
</gene>
<evidence type="ECO:0000313" key="2">
    <source>
        <dbReference type="EMBL" id="CAF9906322.1"/>
    </source>
</evidence>
<keyword evidence="3" id="KW-1185">Reference proteome</keyword>
<evidence type="ECO:0000256" key="1">
    <source>
        <dbReference type="SAM" id="MobiDB-lite"/>
    </source>
</evidence>
<sequence>MADSTASGDTHDAIRSWSDFLGASNPSRSPSSGTQALNFEISLATPATVRNNLEATEARSRKRKAARELEEDDASKKIKTTTTQAGPIKNRGGRPKRETPLPPRQPKGALRLRVSKPVNAFLPPEIWKLILEQSSPALLLRARALSRSFYNVLTYGSEQSTWTAARKLTYGDHHPDPPTGVDEIRYADLLEGHGCQSCKNLKTRKTYWAFLRRWCERCLNDRVVPVDEAICVMLPYTDWQHCVPQAVRDSWNHYQWAGDRDQQPAWAKYQKHAHLIFLRSGPEGLDALKRRLDAFMQPDPDGSTRTAAEIETFMNNIREDMQKRMDQRRAVENWEGFRRVSHKSETKEVVHARITEVARKAAEMTPPIQQEDLEKLQAFKLTSLIAKPLTERSWKELRPKLISQLEDLRVQQARAAKEAEALRLIREESDRKVAEARVLEHEEMTRITKARVDHETAGRLQMGHCPFSGNMCAADLYPSNHTPMGLDADSSSGLVSSLGGMNANSITSPHRHLPPINTFWVQHPHS</sequence>
<name>A0A8H3HXC3_9LECA</name>
<evidence type="ECO:0008006" key="4">
    <source>
        <dbReference type="Google" id="ProtNLM"/>
    </source>
</evidence>
<reference evidence="2" key="1">
    <citation type="submission" date="2021-03" db="EMBL/GenBank/DDBJ databases">
        <authorList>
            <person name="Tagirdzhanova G."/>
        </authorList>
    </citation>
    <scope>NUCLEOTIDE SEQUENCE</scope>
</reference>
<dbReference type="OrthoDB" id="2322499at2759"/>
<dbReference type="Proteomes" id="UP000664521">
    <property type="component" value="Unassembled WGS sequence"/>
</dbReference>
<protein>
    <recommendedName>
        <fullName evidence="4">F-box domain-containing protein</fullName>
    </recommendedName>
</protein>
<proteinExistence type="predicted"/>
<evidence type="ECO:0000313" key="3">
    <source>
        <dbReference type="Proteomes" id="UP000664521"/>
    </source>
</evidence>
<feature type="region of interest" description="Disordered" evidence="1">
    <location>
        <begin position="19"/>
        <end position="110"/>
    </location>
</feature>
<dbReference type="EMBL" id="CAJPDS010000004">
    <property type="protein sequence ID" value="CAF9906322.1"/>
    <property type="molecule type" value="Genomic_DNA"/>
</dbReference>
<feature type="compositionally biased region" description="Polar residues" evidence="1">
    <location>
        <begin position="24"/>
        <end position="37"/>
    </location>
</feature>
<organism evidence="2 3">
    <name type="scientific">Heterodermia speciosa</name>
    <dbReference type="NCBI Taxonomy" id="116794"/>
    <lineage>
        <taxon>Eukaryota</taxon>
        <taxon>Fungi</taxon>
        <taxon>Dikarya</taxon>
        <taxon>Ascomycota</taxon>
        <taxon>Pezizomycotina</taxon>
        <taxon>Lecanoromycetes</taxon>
        <taxon>OSLEUM clade</taxon>
        <taxon>Lecanoromycetidae</taxon>
        <taxon>Caliciales</taxon>
        <taxon>Physciaceae</taxon>
        <taxon>Heterodermia</taxon>
    </lineage>
</organism>
<accession>A0A8H3HXC3</accession>